<reference evidence="1" key="1">
    <citation type="submission" date="2020-04" db="EMBL/GenBank/DDBJ databases">
        <authorList>
            <person name="Chiriac C."/>
            <person name="Salcher M."/>
            <person name="Ghai R."/>
            <person name="Kavagutti S V."/>
        </authorList>
    </citation>
    <scope>NUCLEOTIDE SEQUENCE</scope>
</reference>
<proteinExistence type="predicted"/>
<dbReference type="EMBL" id="LR796714">
    <property type="protein sequence ID" value="CAB4160512.1"/>
    <property type="molecule type" value="Genomic_DNA"/>
</dbReference>
<evidence type="ECO:0000313" key="1">
    <source>
        <dbReference type="EMBL" id="CAB4160512.1"/>
    </source>
</evidence>
<gene>
    <name evidence="1" type="ORF">UFOVP767_11</name>
</gene>
<sequence>MELENQYWEKRCEFWCANYLELAQGIKHLLIYADRVDDYGELKYEVTRVKKLLEKDAYGSGEQ</sequence>
<name>A0A6J5NP36_9CAUD</name>
<accession>A0A6J5NP36</accession>
<organism evidence="1">
    <name type="scientific">uncultured Caudovirales phage</name>
    <dbReference type="NCBI Taxonomy" id="2100421"/>
    <lineage>
        <taxon>Viruses</taxon>
        <taxon>Duplodnaviria</taxon>
        <taxon>Heunggongvirae</taxon>
        <taxon>Uroviricota</taxon>
        <taxon>Caudoviricetes</taxon>
        <taxon>Peduoviridae</taxon>
        <taxon>Maltschvirus</taxon>
        <taxon>Maltschvirus maltsch</taxon>
    </lineage>
</organism>
<protein>
    <submittedName>
        <fullName evidence="1">Uncharacterized protein</fullName>
    </submittedName>
</protein>